<gene>
    <name evidence="1" type="ORF">AHIS1636_27370</name>
</gene>
<accession>A0ABQ5MWI8</accession>
<dbReference type="EMBL" id="BRVS01000014">
    <property type="protein sequence ID" value="GLB68295.1"/>
    <property type="molecule type" value="Genomic_DNA"/>
</dbReference>
<name>A0ABQ5MWI8_9MICC</name>
<proteinExistence type="predicted"/>
<protein>
    <submittedName>
        <fullName evidence="1">Uncharacterized protein</fullName>
    </submittedName>
</protein>
<organism evidence="1 2">
    <name type="scientific">Arthrobacter mangrovi</name>
    <dbReference type="NCBI Taxonomy" id="2966350"/>
    <lineage>
        <taxon>Bacteria</taxon>
        <taxon>Bacillati</taxon>
        <taxon>Actinomycetota</taxon>
        <taxon>Actinomycetes</taxon>
        <taxon>Micrococcales</taxon>
        <taxon>Micrococcaceae</taxon>
        <taxon>Arthrobacter</taxon>
    </lineage>
</organism>
<sequence length="133" mass="14794">MDTEYGKTLSDLALGSGWIDLQLRRVEESELIARINEAQFVVVPYADLYNSGVVLMALSVGRPVILRENAASKQLKAEFGATWIRTYKGDLTSASLRDVLTAPLPPTGSAPNFDQRRWKDIGESHFRVYHAAL</sequence>
<comment type="caution">
    <text evidence="1">The sequence shown here is derived from an EMBL/GenBank/DDBJ whole genome shotgun (WGS) entry which is preliminary data.</text>
</comment>
<keyword evidence="2" id="KW-1185">Reference proteome</keyword>
<dbReference type="Proteomes" id="UP001209654">
    <property type="component" value="Unassembled WGS sequence"/>
</dbReference>
<evidence type="ECO:0000313" key="2">
    <source>
        <dbReference type="Proteomes" id="UP001209654"/>
    </source>
</evidence>
<reference evidence="1 2" key="1">
    <citation type="journal article" date="2023" name="Int. J. Syst. Evol. Microbiol.">
        <title>Arthrobacter mangrovi sp. nov., an actinobacterium isolated from the rhizosphere of a mangrove.</title>
        <authorList>
            <person name="Hamada M."/>
            <person name="Saitou S."/>
            <person name="Enomoto N."/>
            <person name="Nanri K."/>
            <person name="Hidaka K."/>
            <person name="Miura T."/>
            <person name="Tamura T."/>
        </authorList>
    </citation>
    <scope>NUCLEOTIDE SEQUENCE [LARGE SCALE GENOMIC DNA]</scope>
    <source>
        <strain evidence="1 2">NBRC 112813</strain>
    </source>
</reference>
<evidence type="ECO:0000313" key="1">
    <source>
        <dbReference type="EMBL" id="GLB68295.1"/>
    </source>
</evidence>